<evidence type="ECO:0000313" key="5">
    <source>
        <dbReference type="EMBL" id="RZS34337.1"/>
    </source>
</evidence>
<dbReference type="InterPro" id="IPR044666">
    <property type="entry name" value="Cyclophilin_A-like"/>
</dbReference>
<dbReference type="InterPro" id="IPR029000">
    <property type="entry name" value="Cyclophilin-like_dom_sf"/>
</dbReference>
<dbReference type="PANTHER" id="PTHR45625">
    <property type="entry name" value="PEPTIDYL-PROLYL CIS-TRANS ISOMERASE-RELATED"/>
    <property type="match status" value="1"/>
</dbReference>
<dbReference type="InterPro" id="IPR002130">
    <property type="entry name" value="Cyclophilin-type_PPIase_dom"/>
</dbReference>
<dbReference type="GO" id="GO:0003755">
    <property type="term" value="F:peptidyl-prolyl cis-trans isomerase activity"/>
    <property type="evidence" value="ECO:0007669"/>
    <property type="project" value="InterPro"/>
</dbReference>
<feature type="compositionally biased region" description="Polar residues" evidence="2">
    <location>
        <begin position="46"/>
        <end position="55"/>
    </location>
</feature>
<evidence type="ECO:0000256" key="1">
    <source>
        <dbReference type="ARBA" id="ARBA00002388"/>
    </source>
</evidence>
<organism evidence="5 6">
    <name type="scientific">Herbihabitans rhizosphaerae</name>
    <dbReference type="NCBI Taxonomy" id="1872711"/>
    <lineage>
        <taxon>Bacteria</taxon>
        <taxon>Bacillati</taxon>
        <taxon>Actinomycetota</taxon>
        <taxon>Actinomycetes</taxon>
        <taxon>Pseudonocardiales</taxon>
        <taxon>Pseudonocardiaceae</taxon>
        <taxon>Herbihabitans</taxon>
    </lineage>
</organism>
<sequence length="266" mass="27185">MRSRFLLAALAVATALTTGACVSKNQPAAEQTPSSNTTSSKPTSSARTTIEQTAARQPINIPAALAPVPRRATPLPATVTCEYPSNGKPSSKLVMPPQPGSVPATGTATLTLDTSLGNVPLTLDRALAPCTVHSMVRLAGQGYFNGSSCHRISTEGLQMLQCGDPTGTGSGGPGYQFADEVFPELKYGRGILAMANSGPNTNGSQFFIVFGDAPLPPKYTVFGTVPPIGLAIVDQVAHGGHDGSLDPSPGGGKPNVKMTVNAATVS</sequence>
<feature type="region of interest" description="Disordered" evidence="2">
    <location>
        <begin position="24"/>
        <end position="57"/>
    </location>
</feature>
<protein>
    <submittedName>
        <fullName evidence="5">Peptidyl-prolyl cis-trans isomerase B (Cyclophilin B)</fullName>
    </submittedName>
</protein>
<dbReference type="PANTHER" id="PTHR45625:SF3">
    <property type="entry name" value="PEPTIDYL-PROLYL CIS-TRANS ISOMERASE B-RELATED"/>
    <property type="match status" value="1"/>
</dbReference>
<dbReference type="Proteomes" id="UP000294257">
    <property type="component" value="Unassembled WGS sequence"/>
</dbReference>
<dbReference type="Pfam" id="PF00160">
    <property type="entry name" value="Pro_isomerase"/>
    <property type="match status" value="1"/>
</dbReference>
<gene>
    <name evidence="5" type="ORF">EV193_109124</name>
</gene>
<dbReference type="PROSITE" id="PS50072">
    <property type="entry name" value="CSA_PPIASE_2"/>
    <property type="match status" value="1"/>
</dbReference>
<evidence type="ECO:0000313" key="6">
    <source>
        <dbReference type="Proteomes" id="UP000294257"/>
    </source>
</evidence>
<comment type="function">
    <text evidence="1">PPIases accelerate the folding of proteins. It catalyzes the cis-trans isomerization of proline imidic peptide bonds in oligopeptides.</text>
</comment>
<dbReference type="EMBL" id="SGWQ01000009">
    <property type="protein sequence ID" value="RZS34337.1"/>
    <property type="molecule type" value="Genomic_DNA"/>
</dbReference>
<evidence type="ECO:0000256" key="2">
    <source>
        <dbReference type="SAM" id="MobiDB-lite"/>
    </source>
</evidence>
<feature type="domain" description="PPIase cyclophilin-type" evidence="4">
    <location>
        <begin position="113"/>
        <end position="265"/>
    </location>
</feature>
<proteinExistence type="predicted"/>
<dbReference type="RefSeq" id="WP_242613625.1">
    <property type="nucleotide sequence ID" value="NZ_SGWQ01000009.1"/>
</dbReference>
<evidence type="ECO:0000259" key="4">
    <source>
        <dbReference type="PROSITE" id="PS50072"/>
    </source>
</evidence>
<reference evidence="5 6" key="1">
    <citation type="submission" date="2019-02" db="EMBL/GenBank/DDBJ databases">
        <title>Genomic Encyclopedia of Type Strains, Phase IV (KMG-IV): sequencing the most valuable type-strain genomes for metagenomic binning, comparative biology and taxonomic classification.</title>
        <authorList>
            <person name="Goeker M."/>
        </authorList>
    </citation>
    <scope>NUCLEOTIDE SEQUENCE [LARGE SCALE GENOMIC DNA]</scope>
    <source>
        <strain evidence="5 6">DSM 101727</strain>
    </source>
</reference>
<feature type="chain" id="PRO_5039496344" evidence="3">
    <location>
        <begin position="21"/>
        <end position="266"/>
    </location>
</feature>
<dbReference type="PROSITE" id="PS51257">
    <property type="entry name" value="PROKAR_LIPOPROTEIN"/>
    <property type="match status" value="1"/>
</dbReference>
<feature type="signal peptide" evidence="3">
    <location>
        <begin position="1"/>
        <end position="20"/>
    </location>
</feature>
<dbReference type="SUPFAM" id="SSF50891">
    <property type="entry name" value="Cyclophilin-like"/>
    <property type="match status" value="1"/>
</dbReference>
<accession>A0A4V2ERX0</accession>
<keyword evidence="6" id="KW-1185">Reference proteome</keyword>
<dbReference type="Gene3D" id="2.40.100.10">
    <property type="entry name" value="Cyclophilin-like"/>
    <property type="match status" value="1"/>
</dbReference>
<dbReference type="AlphaFoldDB" id="A0A4V2ERX0"/>
<keyword evidence="3" id="KW-0732">Signal</keyword>
<evidence type="ECO:0000256" key="3">
    <source>
        <dbReference type="SAM" id="SignalP"/>
    </source>
</evidence>
<keyword evidence="5" id="KW-0413">Isomerase</keyword>
<name>A0A4V2ERX0_9PSEU</name>
<feature type="compositionally biased region" description="Low complexity" evidence="2">
    <location>
        <begin position="32"/>
        <end position="45"/>
    </location>
</feature>
<dbReference type="CDD" id="cd00317">
    <property type="entry name" value="cyclophilin"/>
    <property type="match status" value="1"/>
</dbReference>
<comment type="caution">
    <text evidence="5">The sequence shown here is derived from an EMBL/GenBank/DDBJ whole genome shotgun (WGS) entry which is preliminary data.</text>
</comment>